<keyword evidence="3" id="KW-1185">Reference proteome</keyword>
<organism evidence="2 3">
    <name type="scientific">Alicyclobacillus fodiniaquatilis</name>
    <dbReference type="NCBI Taxonomy" id="1661150"/>
    <lineage>
        <taxon>Bacteria</taxon>
        <taxon>Bacillati</taxon>
        <taxon>Bacillota</taxon>
        <taxon>Bacilli</taxon>
        <taxon>Bacillales</taxon>
        <taxon>Alicyclobacillaceae</taxon>
        <taxon>Alicyclobacillus</taxon>
    </lineage>
</organism>
<dbReference type="Pfam" id="PF02486">
    <property type="entry name" value="Rep_trans"/>
    <property type="match status" value="1"/>
</dbReference>
<dbReference type="InterPro" id="IPR003491">
    <property type="entry name" value="REP-like_C"/>
</dbReference>
<dbReference type="EMBL" id="JBHUCX010000035">
    <property type="protein sequence ID" value="MFD1675951.1"/>
    <property type="molecule type" value="Genomic_DNA"/>
</dbReference>
<sequence>MEVRIDKLHIVARFNYRQTRAMFKSIQFTGGNNNYKYTKWRNKGQTYYAILYLPENLYVRRYYNVMVMMEYETLKDIPDAIKTIMRIQGVDWRIKRIDLAYDSPTPVGRSMPLITGNTKVKQAKENGKKIKGSKTYYIGSMRSRARACCYDKAKELLENHQVQYAGDLTRFEIRLKPKLSEASLYDVRWLEMLLDKFIWIPDMYALNLRKVELDILKKIVRRINFNWKGIKNKQRKALQSVIVEHKIDFWKIFNEHKVELMEWLWFAMFDLEVTG</sequence>
<proteinExistence type="predicted"/>
<dbReference type="GO" id="GO:0003743">
    <property type="term" value="F:translation initiation factor activity"/>
    <property type="evidence" value="ECO:0007669"/>
    <property type="project" value="UniProtKB-KW"/>
</dbReference>
<comment type="caution">
    <text evidence="2">The sequence shown here is derived from an EMBL/GenBank/DDBJ whole genome shotgun (WGS) entry which is preliminary data.</text>
</comment>
<evidence type="ECO:0000313" key="2">
    <source>
        <dbReference type="EMBL" id="MFD1675951.1"/>
    </source>
</evidence>
<dbReference type="RefSeq" id="WP_377943831.1">
    <property type="nucleotide sequence ID" value="NZ_JBHUCX010000035.1"/>
</dbReference>
<gene>
    <name evidence="2" type="ORF">ACFSB2_14700</name>
</gene>
<evidence type="ECO:0000259" key="1">
    <source>
        <dbReference type="Pfam" id="PF02486"/>
    </source>
</evidence>
<protein>
    <submittedName>
        <fullName evidence="2">Replication initiation factor domain-containing protein</fullName>
    </submittedName>
</protein>
<feature type="domain" description="Replication initiation protein-like C-terminal" evidence="1">
    <location>
        <begin position="121"/>
        <end position="181"/>
    </location>
</feature>
<name>A0ABW4JJJ9_9BACL</name>
<dbReference type="Proteomes" id="UP001597079">
    <property type="component" value="Unassembled WGS sequence"/>
</dbReference>
<evidence type="ECO:0000313" key="3">
    <source>
        <dbReference type="Proteomes" id="UP001597079"/>
    </source>
</evidence>
<keyword evidence="2" id="KW-0648">Protein biosynthesis</keyword>
<accession>A0ABW4JJJ9</accession>
<reference evidence="3" key="1">
    <citation type="journal article" date="2019" name="Int. J. Syst. Evol. Microbiol.">
        <title>The Global Catalogue of Microorganisms (GCM) 10K type strain sequencing project: providing services to taxonomists for standard genome sequencing and annotation.</title>
        <authorList>
            <consortium name="The Broad Institute Genomics Platform"/>
            <consortium name="The Broad Institute Genome Sequencing Center for Infectious Disease"/>
            <person name="Wu L."/>
            <person name="Ma J."/>
        </authorList>
    </citation>
    <scope>NUCLEOTIDE SEQUENCE [LARGE SCALE GENOMIC DNA]</scope>
    <source>
        <strain evidence="3">CGMCC 1.12286</strain>
    </source>
</reference>
<keyword evidence="2" id="KW-0396">Initiation factor</keyword>